<feature type="non-terminal residue" evidence="2">
    <location>
        <position position="193"/>
    </location>
</feature>
<proteinExistence type="predicted"/>
<feature type="chain" id="PRO_5038131287" description="Outer membrane protein beta-barrel domain-containing protein" evidence="1">
    <location>
        <begin position="32"/>
        <end position="193"/>
    </location>
</feature>
<reference evidence="2" key="2">
    <citation type="journal article" date="2021" name="Microbiome">
        <title>Successional dynamics and alternative stable states in a saline activated sludge microbial community over 9 years.</title>
        <authorList>
            <person name="Wang Y."/>
            <person name="Ye J."/>
            <person name="Ju F."/>
            <person name="Liu L."/>
            <person name="Boyd J.A."/>
            <person name="Deng Y."/>
            <person name="Parks D.H."/>
            <person name="Jiang X."/>
            <person name="Yin X."/>
            <person name="Woodcroft B.J."/>
            <person name="Tyson G.W."/>
            <person name="Hugenholtz P."/>
            <person name="Polz M.F."/>
            <person name="Zhang T."/>
        </authorList>
    </citation>
    <scope>NUCLEOTIDE SEQUENCE</scope>
    <source>
        <strain evidence="2">HKST-UBA01</strain>
    </source>
</reference>
<evidence type="ECO:0008006" key="4">
    <source>
        <dbReference type="Google" id="ProtNLM"/>
    </source>
</evidence>
<reference evidence="2" key="1">
    <citation type="submission" date="2020-04" db="EMBL/GenBank/DDBJ databases">
        <authorList>
            <person name="Zhang T."/>
        </authorList>
    </citation>
    <scope>NUCLEOTIDE SEQUENCE</scope>
    <source>
        <strain evidence="2">HKST-UBA01</strain>
    </source>
</reference>
<protein>
    <recommendedName>
        <fullName evidence="4">Outer membrane protein beta-barrel domain-containing protein</fullName>
    </recommendedName>
</protein>
<dbReference type="Proteomes" id="UP000697710">
    <property type="component" value="Unassembled WGS sequence"/>
</dbReference>
<evidence type="ECO:0000313" key="3">
    <source>
        <dbReference type="Proteomes" id="UP000697710"/>
    </source>
</evidence>
<comment type="caution">
    <text evidence="2">The sequence shown here is derived from an EMBL/GenBank/DDBJ whole genome shotgun (WGS) entry which is preliminary data.</text>
</comment>
<name>A0A956M297_UNCEI</name>
<organism evidence="2 3">
    <name type="scientific">Eiseniibacteriota bacterium</name>
    <dbReference type="NCBI Taxonomy" id="2212470"/>
    <lineage>
        <taxon>Bacteria</taxon>
        <taxon>Candidatus Eiseniibacteriota</taxon>
    </lineage>
</organism>
<dbReference type="AlphaFoldDB" id="A0A956M297"/>
<evidence type="ECO:0000313" key="2">
    <source>
        <dbReference type="EMBL" id="MCA9729513.1"/>
    </source>
</evidence>
<accession>A0A956M297</accession>
<sequence length="193" mass="20819">MSCRRTFVSWLRFAVPLLLASLTLGTGTASAVPYVLSAGGGVYVPWNGGLREIYGSGGEVTFGFAAPLVENRSRVRVDVGYVSASGDQIRRDPTFELDGNRFWLLPVSLGVETNAHPTGGPDAVRVYVGLQGVIAFSGWKDPLLGSFHNPALGGALELRPELPVHRSWLVWMSYRLLALTSVEYGSGAPEFSY</sequence>
<dbReference type="EMBL" id="JAGQHR010000726">
    <property type="protein sequence ID" value="MCA9729513.1"/>
    <property type="molecule type" value="Genomic_DNA"/>
</dbReference>
<evidence type="ECO:0000256" key="1">
    <source>
        <dbReference type="SAM" id="SignalP"/>
    </source>
</evidence>
<feature type="signal peptide" evidence="1">
    <location>
        <begin position="1"/>
        <end position="31"/>
    </location>
</feature>
<keyword evidence="1" id="KW-0732">Signal</keyword>
<gene>
    <name evidence="2" type="ORF">KC729_17635</name>
</gene>